<sequence length="137" mass="15292">MESASLPLRLRIKQSIHPNGDSDRARAKPPPRIPIQNRPGAPPLPAIKEARKQPEKVKKRQAKQSASRPEMCLVLVCDEPERVVATYQAPGRCPYCGGGVVAADVESAPRLCYVRLCFRIRRRFFCSLCSRRLVSVA</sequence>
<accession>A0A835KPQ1</accession>
<organism evidence="2 3">
    <name type="scientific">Digitaria exilis</name>
    <dbReference type="NCBI Taxonomy" id="1010633"/>
    <lineage>
        <taxon>Eukaryota</taxon>
        <taxon>Viridiplantae</taxon>
        <taxon>Streptophyta</taxon>
        <taxon>Embryophyta</taxon>
        <taxon>Tracheophyta</taxon>
        <taxon>Spermatophyta</taxon>
        <taxon>Magnoliopsida</taxon>
        <taxon>Liliopsida</taxon>
        <taxon>Poales</taxon>
        <taxon>Poaceae</taxon>
        <taxon>PACMAD clade</taxon>
        <taxon>Panicoideae</taxon>
        <taxon>Panicodae</taxon>
        <taxon>Paniceae</taxon>
        <taxon>Anthephorinae</taxon>
        <taxon>Digitaria</taxon>
    </lineage>
</organism>
<evidence type="ECO:0000256" key="1">
    <source>
        <dbReference type="SAM" id="MobiDB-lite"/>
    </source>
</evidence>
<keyword evidence="3" id="KW-1185">Reference proteome</keyword>
<name>A0A835KPQ1_9POAL</name>
<proteinExistence type="predicted"/>
<reference evidence="2" key="1">
    <citation type="submission" date="2020-07" db="EMBL/GenBank/DDBJ databases">
        <title>Genome sequence and genetic diversity analysis of an under-domesticated orphan crop, white fonio (Digitaria exilis).</title>
        <authorList>
            <person name="Bennetzen J.L."/>
            <person name="Chen S."/>
            <person name="Ma X."/>
            <person name="Wang X."/>
            <person name="Yssel A.E.J."/>
            <person name="Chaluvadi S.R."/>
            <person name="Johnson M."/>
            <person name="Gangashetty P."/>
            <person name="Hamidou F."/>
            <person name="Sanogo M.D."/>
            <person name="Zwaenepoel A."/>
            <person name="Wallace J."/>
            <person name="Van De Peer Y."/>
            <person name="Van Deynze A."/>
        </authorList>
    </citation>
    <scope>NUCLEOTIDE SEQUENCE</scope>
    <source>
        <tissue evidence="2">Leaves</tissue>
    </source>
</reference>
<dbReference type="Proteomes" id="UP000636709">
    <property type="component" value="Unassembled WGS sequence"/>
</dbReference>
<gene>
    <name evidence="2" type="ORF">HU200_008991</name>
</gene>
<evidence type="ECO:0000313" key="3">
    <source>
        <dbReference type="Proteomes" id="UP000636709"/>
    </source>
</evidence>
<dbReference type="AlphaFoldDB" id="A0A835KPQ1"/>
<dbReference type="PANTHER" id="PTHR33320">
    <property type="entry name" value="METHIONYL-TRNA SYNTHETASE"/>
    <property type="match status" value="1"/>
</dbReference>
<feature type="region of interest" description="Disordered" evidence="1">
    <location>
        <begin position="1"/>
        <end position="68"/>
    </location>
</feature>
<dbReference type="PANTHER" id="PTHR33320:SF28">
    <property type="entry name" value="METHIONYL-TRNA SYNTHETASE"/>
    <property type="match status" value="1"/>
</dbReference>
<evidence type="ECO:0000313" key="2">
    <source>
        <dbReference type="EMBL" id="KAF8762854.1"/>
    </source>
</evidence>
<dbReference type="EMBL" id="JACEFO010000600">
    <property type="protein sequence ID" value="KAF8762854.1"/>
    <property type="molecule type" value="Genomic_DNA"/>
</dbReference>
<comment type="caution">
    <text evidence="2">The sequence shown here is derived from an EMBL/GenBank/DDBJ whole genome shotgun (WGS) entry which is preliminary data.</text>
</comment>
<dbReference type="OrthoDB" id="610577at2759"/>
<protein>
    <submittedName>
        <fullName evidence="2">Uncharacterized protein</fullName>
    </submittedName>
</protein>